<sequence length="225" mass="24397">MNKQSLPTLPNDPFSAGKINQVRQIRERGSYDRASVFPILDAGLVAHVGFVDDGRPVVIPMVYGRDGDRLFIHGHRKSRTMSRAEGEPVCLTVTHVDGVVVARSVFESAMNYRSVVVHGTAHVLQDEAERLHALHCTSEHIFPGRWDEVRAPLAKELKGTGIFEVRITAASAKVRQGPATDDYPDPDPNVWAGIVPVATAFGAAIPDKTVTPGLPLPASLGRVAR</sequence>
<evidence type="ECO:0008006" key="3">
    <source>
        <dbReference type="Google" id="ProtNLM"/>
    </source>
</evidence>
<accession>A0A6N6JM67</accession>
<proteinExistence type="predicted"/>
<dbReference type="RefSeq" id="WP_159810696.1">
    <property type="nucleotide sequence ID" value="NZ_BLJE01000007.1"/>
</dbReference>
<organism evidence="1 2">
    <name type="scientific">Litoreibacter roseus</name>
    <dbReference type="NCBI Taxonomy" id="2601869"/>
    <lineage>
        <taxon>Bacteria</taxon>
        <taxon>Pseudomonadati</taxon>
        <taxon>Pseudomonadota</taxon>
        <taxon>Alphaproteobacteria</taxon>
        <taxon>Rhodobacterales</taxon>
        <taxon>Roseobacteraceae</taxon>
        <taxon>Litoreibacter</taxon>
    </lineage>
</organism>
<dbReference type="InterPro" id="IPR024747">
    <property type="entry name" value="Pyridox_Oxase-rel"/>
</dbReference>
<dbReference type="PANTHER" id="PTHR34071">
    <property type="entry name" value="5-NITROIMIDAZOLE ANTIBIOTICS RESISTANCE PROTEIN, NIMA-FAMILY-RELATED PROTEIN-RELATED"/>
    <property type="match status" value="1"/>
</dbReference>
<dbReference type="AlphaFoldDB" id="A0A6N6JM67"/>
<dbReference type="OrthoDB" id="116031at2"/>
<evidence type="ECO:0000313" key="2">
    <source>
        <dbReference type="Proteomes" id="UP000436822"/>
    </source>
</evidence>
<dbReference type="EMBL" id="BLJE01000007">
    <property type="protein sequence ID" value="GFE67067.1"/>
    <property type="molecule type" value="Genomic_DNA"/>
</dbReference>
<dbReference type="PANTHER" id="PTHR34071:SF2">
    <property type="entry name" value="FLAVIN-NUCLEOTIDE-BINDING PROTEIN"/>
    <property type="match status" value="1"/>
</dbReference>
<evidence type="ECO:0000313" key="1">
    <source>
        <dbReference type="EMBL" id="GFE67067.1"/>
    </source>
</evidence>
<dbReference type="Gene3D" id="2.30.110.10">
    <property type="entry name" value="Electron Transport, Fmn-binding Protein, Chain A"/>
    <property type="match status" value="1"/>
</dbReference>
<name>A0A6N6JM67_9RHOB</name>
<reference evidence="1 2" key="1">
    <citation type="submission" date="2019-12" db="EMBL/GenBank/DDBJ databases">
        <title>Litoreibacter badius sp. nov., a novel bacteriochlorophyll a-containing bacterium in the genus Litoreibacter.</title>
        <authorList>
            <person name="Kanamuro M."/>
            <person name="Takabe Y."/>
            <person name="Mori K."/>
            <person name="Takaichi S."/>
            <person name="Hanada S."/>
        </authorList>
    </citation>
    <scope>NUCLEOTIDE SEQUENCE [LARGE SCALE GENOMIC DNA]</scope>
    <source>
        <strain evidence="1 2">K6</strain>
    </source>
</reference>
<dbReference type="InterPro" id="IPR012349">
    <property type="entry name" value="Split_barrel_FMN-bd"/>
</dbReference>
<gene>
    <name evidence="1" type="ORF">KIN_41410</name>
</gene>
<protein>
    <recommendedName>
        <fullName evidence="3">Nitroimidazol reductase NimA-like FMN-containing flavoprotein (Pyridoxamine 5'-phosphate oxidase superfamily)</fullName>
    </recommendedName>
</protein>
<dbReference type="Pfam" id="PF12900">
    <property type="entry name" value="Pyridox_ox_2"/>
    <property type="match status" value="1"/>
</dbReference>
<comment type="caution">
    <text evidence="1">The sequence shown here is derived from an EMBL/GenBank/DDBJ whole genome shotgun (WGS) entry which is preliminary data.</text>
</comment>
<keyword evidence="2" id="KW-1185">Reference proteome</keyword>
<dbReference type="SUPFAM" id="SSF50475">
    <property type="entry name" value="FMN-binding split barrel"/>
    <property type="match status" value="1"/>
</dbReference>
<dbReference type="Proteomes" id="UP000436822">
    <property type="component" value="Unassembled WGS sequence"/>
</dbReference>